<reference evidence="5 6" key="1">
    <citation type="submission" date="2018-05" db="EMBL/GenBank/DDBJ databases">
        <title>Acuticoccus sediminis sp. nov., isolated from deep-sea sediment of Indian Ocean.</title>
        <authorList>
            <person name="Liu X."/>
            <person name="Lai Q."/>
            <person name="Du Y."/>
            <person name="Sun F."/>
            <person name="Zhang X."/>
            <person name="Wang S."/>
            <person name="Shao Z."/>
        </authorList>
    </citation>
    <scope>NUCLEOTIDE SEQUENCE [LARGE SCALE GENOMIC DNA]</scope>
    <source>
        <strain evidence="5 6">PTG4-2</strain>
    </source>
</reference>
<gene>
    <name evidence="5" type="ORF">DLJ53_24150</name>
</gene>
<name>A0A8B2NJR2_9HYPH</name>
<dbReference type="Proteomes" id="UP000249590">
    <property type="component" value="Unassembled WGS sequence"/>
</dbReference>
<protein>
    <recommendedName>
        <fullName evidence="2">3-hydroxyisobutyryl-CoA hydrolase</fullName>
        <ecNumber evidence="2">3.1.2.4</ecNumber>
    </recommendedName>
</protein>
<dbReference type="AlphaFoldDB" id="A0A8B2NJR2"/>
<dbReference type="PANTHER" id="PTHR43176:SF3">
    <property type="entry name" value="3-HYDROXYISOBUTYRYL-COA HYDROLASE, MITOCHONDRIAL"/>
    <property type="match status" value="1"/>
</dbReference>
<dbReference type="RefSeq" id="WP_111350049.1">
    <property type="nucleotide sequence ID" value="NZ_JAIWKD010000010.1"/>
</dbReference>
<organism evidence="5 6">
    <name type="scientific">Acuticoccus sediminis</name>
    <dbReference type="NCBI Taxonomy" id="2184697"/>
    <lineage>
        <taxon>Bacteria</taxon>
        <taxon>Pseudomonadati</taxon>
        <taxon>Pseudomonadota</taxon>
        <taxon>Alphaproteobacteria</taxon>
        <taxon>Hyphomicrobiales</taxon>
        <taxon>Amorphaceae</taxon>
        <taxon>Acuticoccus</taxon>
    </lineage>
</organism>
<keyword evidence="3 5" id="KW-0378">Hydrolase</keyword>
<dbReference type="InterPro" id="IPR045004">
    <property type="entry name" value="ECH_dom"/>
</dbReference>
<dbReference type="GO" id="GO:0006574">
    <property type="term" value="P:L-valine catabolic process"/>
    <property type="evidence" value="ECO:0007669"/>
    <property type="project" value="TreeGrafter"/>
</dbReference>
<evidence type="ECO:0000313" key="6">
    <source>
        <dbReference type="Proteomes" id="UP000249590"/>
    </source>
</evidence>
<comment type="catalytic activity">
    <reaction evidence="1">
        <text>3-hydroxy-2-methylpropanoyl-CoA + H2O = 3-hydroxy-2-methylpropanoate + CoA + H(+)</text>
        <dbReference type="Rhea" id="RHEA:20888"/>
        <dbReference type="ChEBI" id="CHEBI:11805"/>
        <dbReference type="ChEBI" id="CHEBI:15377"/>
        <dbReference type="ChEBI" id="CHEBI:15378"/>
        <dbReference type="ChEBI" id="CHEBI:57287"/>
        <dbReference type="ChEBI" id="CHEBI:57340"/>
        <dbReference type="EC" id="3.1.2.4"/>
    </reaction>
</comment>
<evidence type="ECO:0000256" key="3">
    <source>
        <dbReference type="ARBA" id="ARBA00022801"/>
    </source>
</evidence>
<proteinExistence type="predicted"/>
<dbReference type="PANTHER" id="PTHR43176">
    <property type="entry name" value="3-HYDROXYISOBUTYRYL-COA HYDROLASE-RELATED"/>
    <property type="match status" value="1"/>
</dbReference>
<feature type="domain" description="Enoyl-CoA hydratase/isomerase" evidence="4">
    <location>
        <begin position="13"/>
        <end position="328"/>
    </location>
</feature>
<dbReference type="NCBIfam" id="NF004127">
    <property type="entry name" value="PRK05617.1"/>
    <property type="match status" value="1"/>
</dbReference>
<comment type="caution">
    <text evidence="5">The sequence shown here is derived from an EMBL/GenBank/DDBJ whole genome shotgun (WGS) entry which is preliminary data.</text>
</comment>
<evidence type="ECO:0000313" key="5">
    <source>
        <dbReference type="EMBL" id="RAH98737.1"/>
    </source>
</evidence>
<dbReference type="SUPFAM" id="SSF52096">
    <property type="entry name" value="ClpP/crotonase"/>
    <property type="match status" value="1"/>
</dbReference>
<accession>A0A8B2NJR2</accession>
<dbReference type="Pfam" id="PF16113">
    <property type="entry name" value="ECH_2"/>
    <property type="match status" value="1"/>
</dbReference>
<dbReference type="InterPro" id="IPR029045">
    <property type="entry name" value="ClpP/crotonase-like_dom_sf"/>
</dbReference>
<sequence>MSDINFDTVGRAGLVTLNRPKALNALTEAMVLELGEALDEWAKDDRIARVAVRGEGEKAFCAGGDIRSVYDRRAGATDFFANEYRTNNRIAQYQKPYVALIHGVCMGGGVGLSAHGPYRIANETLTFAMPETAIGLFPDVGATHLLSRMEDEAGMWLGLTGHRIKRDMAAAVGYVTHPVEGSLDAALDRVAHARDLDGALAELTVETEPFDAGDRKVMAHAFAAPSVIEVMERLEKAGRDNEFAKIAADEIRLRSPMSLSVTFEQIRRAKDLDPAEVLEMDFSIVCKILDGHDLYEGIRAVLIDRDNAPKWDPAELDRVDPGEVLAHFAPSPHGELGLKHMAGRSAHGA</sequence>
<dbReference type="CDD" id="cd06558">
    <property type="entry name" value="crotonase-like"/>
    <property type="match status" value="1"/>
</dbReference>
<evidence type="ECO:0000256" key="1">
    <source>
        <dbReference type="ARBA" id="ARBA00001709"/>
    </source>
</evidence>
<dbReference type="InterPro" id="IPR032259">
    <property type="entry name" value="HIBYL-CoA-H"/>
</dbReference>
<dbReference type="EC" id="3.1.2.4" evidence="2"/>
<dbReference type="EMBL" id="QHHQ01000006">
    <property type="protein sequence ID" value="RAH98737.1"/>
    <property type="molecule type" value="Genomic_DNA"/>
</dbReference>
<dbReference type="OrthoDB" id="9790967at2"/>
<dbReference type="Gene3D" id="3.90.226.10">
    <property type="entry name" value="2-enoyl-CoA Hydratase, Chain A, domain 1"/>
    <property type="match status" value="1"/>
</dbReference>
<keyword evidence="6" id="KW-1185">Reference proteome</keyword>
<dbReference type="GO" id="GO:0003860">
    <property type="term" value="F:3-hydroxyisobutyryl-CoA hydrolase activity"/>
    <property type="evidence" value="ECO:0007669"/>
    <property type="project" value="UniProtKB-EC"/>
</dbReference>
<evidence type="ECO:0000259" key="4">
    <source>
        <dbReference type="Pfam" id="PF16113"/>
    </source>
</evidence>
<evidence type="ECO:0000256" key="2">
    <source>
        <dbReference type="ARBA" id="ARBA00011915"/>
    </source>
</evidence>